<comment type="caution">
    <text evidence="1">The sequence shown here is derived from an EMBL/GenBank/DDBJ whole genome shotgun (WGS) entry which is preliminary data.</text>
</comment>
<reference evidence="1" key="1">
    <citation type="submission" date="2022-04" db="EMBL/GenBank/DDBJ databases">
        <title>Jade perch genome.</title>
        <authorList>
            <person name="Chao B."/>
        </authorList>
    </citation>
    <scope>NUCLEOTIDE SEQUENCE</scope>
    <source>
        <strain evidence="1">CB-2022</strain>
    </source>
</reference>
<proteinExistence type="predicted"/>
<dbReference type="EMBL" id="CM041547">
    <property type="protein sequence ID" value="KAI3360105.1"/>
    <property type="molecule type" value="Genomic_DNA"/>
</dbReference>
<sequence length="1539" mass="171709">MVALVESNPVRHSRSLLTFKTKSSTLPGLTAAAPSDKGLVVQKDYNGAFRSSLAYPEPEHYQDFLTKLVCNLLDEGNALFRDRDFEQAVREFTEGLNVSNYAAAEEHHLSPVLMESLYVNRAAAYHSLGQYDEAVRDCNRALKVCKESRTALYRKALCLKELGKYREAYNCTTECLLINRLDKQVNELAQDLAVHLKLKNRKPYISTKVSGAHLVNGTNPLSNLAPVPDIADTLEDSELMGDDLDSLLDCFPNEQESTETHTQAAFSVPSRTSTCTHTVPLVLPAPTPQLPPAFFSSAVSQLNSLDSFSGAGRNTTTATLDALDDLTTLGIGGGTGALNVAQTPLVLDTLDALDSLDDLDTAQNAPENESKMELDSGEKSLDDLLDELDPLDTAPDPVGQNGPKIGATAVDQLDSLDALDSFPSVESVGAALPAVSIGGTGLDSLSNFSSTGVSGSHSAAAPATRSNYKEKNNQALVAASNPLSSTHEFLQACSACFPRKGKGIYTFVHKPDLVHSCKGDILLCRRKADYPSEWTRVRQLPSWTSFSGPFVLCRELKSSDEGLCKYGEKCNFAFNELEIDVWTEERKGFLDRKLLFGTAPIKLDPVKLIINLLQENKGLFKFLCEECFDSKPRIISKRCKDSPSICSNLDARHNFDANKCLAFVVRTHSVSYMKVRPLSVQCHLDLCRQFIRYGCQREDNCHYAHSVIELKTWGLQRDTGVSLDEIVKISTKYDEKQEQNLSKQKRNRWSSGGSGGKPRGGGVGKSLNMNMKFSCAQCWRDRLISDPDKALKYCSAKARHTWTKERRVLLVKSLEKSKWVQVRPLPHAKNFPVQYDICAQILEKRKCNYNGKCTFAHSQEERDMWMYMKNNDLSDMQQMYDMWLTLTAHNREAEGAMLTQPAPEDKYIVMPTDYAEPMSGFHCRLCGKHSNSERQWQQHISSEKHKDRVFSCEGEDEALTWSYRFPGTCFELCPKLDGGCSDGVSCDYAHSPEELQEWTERRDFLRQKLARAREDMLIMPDESDFGKVGCFHVGQSLIKRPSRLVMSTANQIFFGDRSDVPDLLKSLADYSFSFPAFDDTGKNILSCFFTYYALFLHFHMYNPRPVNSHTHTRPCALTVTLVRTALTTNQLLLFREWAGLRTHARPTRALCGERRTRGWCRVDVRESGRGDIDKQADPTPAAAVKRAQSAPLFPGGGRRYRQGHRPGVARSPARNNARQSRRDSGAPAEVLPVRVKEDHGHPPSQHPGGGRRRRPFPMMGRPFHLEYMDLDEFLLENGIPVTLEEEELQKTLSSVISKGKSIPKVIATAAAPAAAAAAATPTPAAPSLSSSATSTATSDPEETITVTTLQPAKLEEEEEEEEEDEEEPLSEEATATAKVEVKEKKTGLLCLSVPTDHKTAERNTPSPVDPDAIEVDINFQPDPTDLVLSSVPGGELFNPRKHKFSEEELKPQPMIKKAKKVFVPDEQKDEKYWSRRKKNNVAAKRSRDARRLKENQITVRASFLERENAALRQQVAELRKDCGRCKNILVRYEAKYGPL</sequence>
<organism evidence="1 2">
    <name type="scientific">Scortum barcoo</name>
    <name type="common">barcoo grunter</name>
    <dbReference type="NCBI Taxonomy" id="214431"/>
    <lineage>
        <taxon>Eukaryota</taxon>
        <taxon>Metazoa</taxon>
        <taxon>Chordata</taxon>
        <taxon>Craniata</taxon>
        <taxon>Vertebrata</taxon>
        <taxon>Euteleostomi</taxon>
        <taxon>Actinopterygii</taxon>
        <taxon>Neopterygii</taxon>
        <taxon>Teleostei</taxon>
        <taxon>Neoteleostei</taxon>
        <taxon>Acanthomorphata</taxon>
        <taxon>Eupercaria</taxon>
        <taxon>Centrarchiformes</taxon>
        <taxon>Terapontoidei</taxon>
        <taxon>Terapontidae</taxon>
        <taxon>Scortum</taxon>
    </lineage>
</organism>
<gene>
    <name evidence="1" type="ORF">L3Q82_014427</name>
</gene>
<dbReference type="Proteomes" id="UP000831701">
    <property type="component" value="Chromosome 17"/>
</dbReference>
<protein>
    <submittedName>
        <fullName evidence="1">Uncharacterized protein</fullName>
    </submittedName>
</protein>
<name>A0ACB8VXD2_9TELE</name>
<evidence type="ECO:0000313" key="1">
    <source>
        <dbReference type="EMBL" id="KAI3360105.1"/>
    </source>
</evidence>
<evidence type="ECO:0000313" key="2">
    <source>
        <dbReference type="Proteomes" id="UP000831701"/>
    </source>
</evidence>
<accession>A0ACB8VXD2</accession>
<keyword evidence="2" id="KW-1185">Reference proteome</keyword>